<dbReference type="Pfam" id="PF17921">
    <property type="entry name" value="Integrase_H2C2"/>
    <property type="match status" value="1"/>
</dbReference>
<dbReference type="RefSeq" id="XP_022157993.1">
    <property type="nucleotide sequence ID" value="XM_022302301.1"/>
</dbReference>
<dbReference type="PANTHER" id="PTHR35046:SF9">
    <property type="entry name" value="RNA-DIRECTED DNA POLYMERASE"/>
    <property type="match status" value="1"/>
</dbReference>
<feature type="domain" description="Integrase zinc-binding" evidence="2">
    <location>
        <begin position="166"/>
        <end position="217"/>
    </location>
</feature>
<evidence type="ECO:0000259" key="1">
    <source>
        <dbReference type="Pfam" id="PF17919"/>
    </source>
</evidence>
<dbReference type="Proteomes" id="UP000504603">
    <property type="component" value="Unplaced"/>
</dbReference>
<name>A0A6J1DUV5_MOMCH</name>
<dbReference type="GeneID" id="111024587"/>
<feature type="non-terminal residue" evidence="4">
    <location>
        <position position="1"/>
    </location>
</feature>
<proteinExistence type="predicted"/>
<reference evidence="4" key="1">
    <citation type="submission" date="2025-08" db="UniProtKB">
        <authorList>
            <consortium name="RefSeq"/>
        </authorList>
    </citation>
    <scope>IDENTIFICATION</scope>
    <source>
        <strain evidence="4">OHB3-1</strain>
    </source>
</reference>
<evidence type="ECO:0000313" key="4">
    <source>
        <dbReference type="RefSeq" id="XP_022157993.1"/>
    </source>
</evidence>
<protein>
    <submittedName>
        <fullName evidence="4">Uncharacterized protein LOC111024587</fullName>
    </submittedName>
</protein>
<dbReference type="PANTHER" id="PTHR35046">
    <property type="entry name" value="ZINC KNUCKLE (CCHC-TYPE) FAMILY PROTEIN"/>
    <property type="match status" value="1"/>
</dbReference>
<dbReference type="Pfam" id="PF17919">
    <property type="entry name" value="RT_RNaseH_2"/>
    <property type="match status" value="1"/>
</dbReference>
<dbReference type="SUPFAM" id="SSF56672">
    <property type="entry name" value="DNA/RNA polymerases"/>
    <property type="match status" value="1"/>
</dbReference>
<dbReference type="OrthoDB" id="1933708at2759"/>
<gene>
    <name evidence="4" type="primary">LOC111024587</name>
</gene>
<evidence type="ECO:0000259" key="2">
    <source>
        <dbReference type="Pfam" id="PF17921"/>
    </source>
</evidence>
<dbReference type="FunFam" id="1.10.340.70:FF:000001">
    <property type="entry name" value="Retrovirus-related Pol polyprotein from transposon gypsy-like Protein"/>
    <property type="match status" value="1"/>
</dbReference>
<organism evidence="3 4">
    <name type="scientific">Momordica charantia</name>
    <name type="common">Bitter gourd</name>
    <name type="synonym">Balsam pear</name>
    <dbReference type="NCBI Taxonomy" id="3673"/>
    <lineage>
        <taxon>Eukaryota</taxon>
        <taxon>Viridiplantae</taxon>
        <taxon>Streptophyta</taxon>
        <taxon>Embryophyta</taxon>
        <taxon>Tracheophyta</taxon>
        <taxon>Spermatophyta</taxon>
        <taxon>Magnoliopsida</taxon>
        <taxon>eudicotyledons</taxon>
        <taxon>Gunneridae</taxon>
        <taxon>Pentapetalae</taxon>
        <taxon>rosids</taxon>
        <taxon>fabids</taxon>
        <taxon>Cucurbitales</taxon>
        <taxon>Cucurbitaceae</taxon>
        <taxon>Momordiceae</taxon>
        <taxon>Momordica</taxon>
    </lineage>
</organism>
<dbReference type="Gene3D" id="1.10.340.70">
    <property type="match status" value="1"/>
</dbReference>
<feature type="domain" description="Reverse transcriptase/retrotransposon-derived protein RNase H-like" evidence="1">
    <location>
        <begin position="25"/>
        <end position="90"/>
    </location>
</feature>
<accession>A0A6J1DUV5</accession>
<dbReference type="InterPro" id="IPR043502">
    <property type="entry name" value="DNA/RNA_pol_sf"/>
</dbReference>
<evidence type="ECO:0000313" key="3">
    <source>
        <dbReference type="Proteomes" id="UP000504603"/>
    </source>
</evidence>
<dbReference type="KEGG" id="mcha:111024587"/>
<dbReference type="InterPro" id="IPR041577">
    <property type="entry name" value="RT_RNaseH_2"/>
</dbReference>
<dbReference type="InterPro" id="IPR041588">
    <property type="entry name" value="Integrase_H2C2"/>
</dbReference>
<keyword evidence="3" id="KW-1185">Reference proteome</keyword>
<sequence>RGVEVDSEKVKAISEWPTPMNVGEDKLCNAPLLALSNFDLTFEIECDASGIGIGAVLMQNHKPLMFFSEKLSGASLRYPTYDKELYALYKQGKENIVADALSRRYALFNTLNAKILGFEHLKSLYLDDVFFAPFVESCEKGLVVDDYMLFEGFLFRKGKLCIPSCSIRELLVKEAHGGGLMAHFGVSKTYDMLAEHFYWPKMKHDVHKVCKHCIACSDKRA</sequence>
<dbReference type="AlphaFoldDB" id="A0A6J1DUV5"/>